<evidence type="ECO:0000313" key="3">
    <source>
        <dbReference type="Proteomes" id="UP000001555"/>
    </source>
</evidence>
<proteinExistence type="predicted"/>
<dbReference type="EMBL" id="ABJB010322363">
    <property type="status" value="NOT_ANNOTATED_CDS"/>
    <property type="molecule type" value="Genomic_DNA"/>
</dbReference>
<dbReference type="SUPFAM" id="SSF48726">
    <property type="entry name" value="Immunoglobulin"/>
    <property type="match status" value="1"/>
</dbReference>
<name>B7QHG8_IXOSC</name>
<dbReference type="Gene3D" id="2.60.40.10">
    <property type="entry name" value="Immunoglobulins"/>
    <property type="match status" value="1"/>
</dbReference>
<dbReference type="Proteomes" id="UP000001555">
    <property type="component" value="Unassembled WGS sequence"/>
</dbReference>
<dbReference type="HOGENOM" id="CLU_2500435_0_0_1"/>
<dbReference type="VEuPathDB" id="VectorBase:ISCI022952"/>
<reference evidence="2" key="2">
    <citation type="submission" date="2020-05" db="UniProtKB">
        <authorList>
            <consortium name="EnsemblMetazoa"/>
        </authorList>
    </citation>
    <scope>IDENTIFICATION</scope>
    <source>
        <strain evidence="2">wikel</strain>
    </source>
</reference>
<dbReference type="PaxDb" id="6945-B7QHG8"/>
<dbReference type="EnsemblMetazoa" id="ISCW022952-RA">
    <property type="protein sequence ID" value="ISCW022952-PA"/>
    <property type="gene ID" value="ISCW022952"/>
</dbReference>
<dbReference type="InterPro" id="IPR036179">
    <property type="entry name" value="Ig-like_dom_sf"/>
</dbReference>
<dbReference type="AlphaFoldDB" id="B7QHG8"/>
<dbReference type="InParanoid" id="B7QHG8"/>
<evidence type="ECO:0000313" key="2">
    <source>
        <dbReference type="EnsemblMetazoa" id="ISCW022952-PA"/>
    </source>
</evidence>
<reference evidence="1 3" key="1">
    <citation type="submission" date="2008-03" db="EMBL/GenBank/DDBJ databases">
        <title>Annotation of Ixodes scapularis.</title>
        <authorList>
            <consortium name="Ixodes scapularis Genome Project Consortium"/>
            <person name="Caler E."/>
            <person name="Hannick L.I."/>
            <person name="Bidwell S."/>
            <person name="Joardar V."/>
            <person name="Thiagarajan M."/>
            <person name="Amedeo P."/>
            <person name="Galinsky K.J."/>
            <person name="Schobel S."/>
            <person name="Inman J."/>
            <person name="Hostetler J."/>
            <person name="Miller J."/>
            <person name="Hammond M."/>
            <person name="Megy K."/>
            <person name="Lawson D."/>
            <person name="Kodira C."/>
            <person name="Sutton G."/>
            <person name="Meyer J."/>
            <person name="Hill C.A."/>
            <person name="Birren B."/>
            <person name="Nene V."/>
            <person name="Collins F."/>
            <person name="Alarcon-Chaidez F."/>
            <person name="Wikel S."/>
            <person name="Strausberg R."/>
        </authorList>
    </citation>
    <scope>NUCLEOTIDE SEQUENCE [LARGE SCALE GENOMIC DNA]</scope>
    <source>
        <strain evidence="3">Wikel</strain>
        <strain evidence="1">Wikel colony</strain>
    </source>
</reference>
<gene>
    <name evidence="1" type="ORF">IscW_ISCW022952</name>
</gene>
<organism>
    <name type="scientific">Ixodes scapularis</name>
    <name type="common">Black-legged tick</name>
    <name type="synonym">Deer tick</name>
    <dbReference type="NCBI Taxonomy" id="6945"/>
    <lineage>
        <taxon>Eukaryota</taxon>
        <taxon>Metazoa</taxon>
        <taxon>Ecdysozoa</taxon>
        <taxon>Arthropoda</taxon>
        <taxon>Chelicerata</taxon>
        <taxon>Arachnida</taxon>
        <taxon>Acari</taxon>
        <taxon>Parasitiformes</taxon>
        <taxon>Ixodida</taxon>
        <taxon>Ixodoidea</taxon>
        <taxon>Ixodidae</taxon>
        <taxon>Ixodinae</taxon>
        <taxon>Ixodes</taxon>
    </lineage>
</organism>
<accession>B7QHG8</accession>
<evidence type="ECO:0008006" key="4">
    <source>
        <dbReference type="Google" id="ProtNLM"/>
    </source>
</evidence>
<dbReference type="EMBL" id="DS939604">
    <property type="protein sequence ID" value="EEC18290.1"/>
    <property type="molecule type" value="Genomic_DNA"/>
</dbReference>
<keyword evidence="3" id="KW-1185">Reference proteome</keyword>
<protein>
    <recommendedName>
        <fullName evidence="4">Ig-like domain-containing protein</fullName>
    </recommendedName>
</protein>
<dbReference type="InterPro" id="IPR013783">
    <property type="entry name" value="Ig-like_fold"/>
</dbReference>
<sequence>MGRNDKGQFQTSVSVSGALGGQQQYFRVRPQDIQVVEGQVAELQCHIANLAGPVQWSKDGFVLGHNYAAARDSGPRVKRKLRALAR</sequence>
<evidence type="ECO:0000313" key="1">
    <source>
        <dbReference type="EMBL" id="EEC18290.1"/>
    </source>
</evidence>
<dbReference type="VEuPathDB" id="VectorBase:ISCW022952"/>